<feature type="compositionally biased region" description="Basic residues" evidence="1">
    <location>
        <begin position="86"/>
        <end position="95"/>
    </location>
</feature>
<organism evidence="3 4">
    <name type="scientific">Photorhabdus luminescens</name>
    <name type="common">Xenorhabdus luminescens</name>
    <dbReference type="NCBI Taxonomy" id="29488"/>
    <lineage>
        <taxon>Bacteria</taxon>
        <taxon>Pseudomonadati</taxon>
        <taxon>Pseudomonadota</taxon>
        <taxon>Gammaproteobacteria</taxon>
        <taxon>Enterobacterales</taxon>
        <taxon>Morganellaceae</taxon>
        <taxon>Photorhabdus</taxon>
    </lineage>
</organism>
<protein>
    <recommendedName>
        <fullName evidence="5">DUF2946 domain-containing protein</fullName>
    </recommendedName>
</protein>
<dbReference type="Proteomes" id="UP000183223">
    <property type="component" value="Unassembled WGS sequence"/>
</dbReference>
<dbReference type="InterPro" id="IPR021333">
    <property type="entry name" value="DUF2946"/>
</dbReference>
<dbReference type="EMBL" id="FMWJ01000002">
    <property type="protein sequence ID" value="SCZ55504.1"/>
    <property type="molecule type" value="Genomic_DNA"/>
</dbReference>
<keyword evidence="4" id="KW-1185">Reference proteome</keyword>
<reference evidence="4" key="1">
    <citation type="submission" date="2016-10" db="EMBL/GenBank/DDBJ databases">
        <authorList>
            <person name="Varghese N."/>
            <person name="Submissions S."/>
        </authorList>
    </citation>
    <scope>NUCLEOTIDE SEQUENCE [LARGE SCALE GENOMIC DNA]</scope>
    <source>
        <strain evidence="4">ATCC 29999</strain>
    </source>
</reference>
<dbReference type="Pfam" id="PF11162">
    <property type="entry name" value="DUF2946"/>
    <property type="match status" value="1"/>
</dbReference>
<evidence type="ECO:0000256" key="1">
    <source>
        <dbReference type="SAM" id="MobiDB-lite"/>
    </source>
</evidence>
<feature type="region of interest" description="Disordered" evidence="1">
    <location>
        <begin position="66"/>
        <end position="99"/>
    </location>
</feature>
<keyword evidence="2" id="KW-1133">Transmembrane helix</keyword>
<gene>
    <name evidence="3" type="ORF">SAMN02982990_00755</name>
</gene>
<feature type="transmembrane region" description="Helical" evidence="2">
    <location>
        <begin position="22"/>
        <end position="40"/>
    </location>
</feature>
<evidence type="ECO:0000256" key="2">
    <source>
        <dbReference type="SAM" id="Phobius"/>
    </source>
</evidence>
<dbReference type="AlphaFoldDB" id="A0A1G5Q0W7"/>
<dbReference type="GeneID" id="45655300"/>
<proteinExistence type="predicted"/>
<evidence type="ECO:0000313" key="3">
    <source>
        <dbReference type="EMBL" id="SCZ55504.1"/>
    </source>
</evidence>
<evidence type="ECO:0000313" key="4">
    <source>
        <dbReference type="Proteomes" id="UP000183223"/>
    </source>
</evidence>
<dbReference type="RefSeq" id="WP_279615314.1">
    <property type="nucleotide sequence ID" value="NZ_CAWQXX010000034.1"/>
</dbReference>
<keyword evidence="2" id="KW-0812">Transmembrane</keyword>
<name>A0A1G5Q0W7_PHOLU</name>
<keyword evidence="2" id="KW-0472">Membrane</keyword>
<evidence type="ECO:0008006" key="5">
    <source>
        <dbReference type="Google" id="ProtNLM"/>
    </source>
</evidence>
<accession>A0A1G5Q0W7</accession>
<dbReference type="STRING" id="29488.KS18_12620"/>
<sequence length="181" mass="20114">MCSLQNRLSLSLIRFYISRNRLPAWLGIFAILMLFIAPVISRSLEHARISEAHSSRVVDCHRVMSSDDDMPRNMSHSDVSSASHVTKSHSTKSHSTKLYSTSHHDGMQMGIHAGGGMSMLEDIACGYCVFLIHVPILDLANTPLFWSTSLTSRPPPIQTVASFLPHFIFSDSLPRAPPEQI</sequence>